<sequence>MQRQDFFDHDAFRPEQEKVLRSALNRQELSWWWSRPFRSCRTKSRNSMPGQRNFIAHMAMMKMHHSKHVCWDLHRKMRRSLTRQCEGNAAAQHKKWRLQVGGCWWLQMQ</sequence>
<dbReference type="EMBL" id="CAMXCT020001136">
    <property type="protein sequence ID" value="CAL1140496.1"/>
    <property type="molecule type" value="Genomic_DNA"/>
</dbReference>
<proteinExistence type="predicted"/>
<dbReference type="Proteomes" id="UP001152797">
    <property type="component" value="Unassembled WGS sequence"/>
</dbReference>
<reference evidence="2 3" key="2">
    <citation type="submission" date="2024-05" db="EMBL/GenBank/DDBJ databases">
        <authorList>
            <person name="Chen Y."/>
            <person name="Shah S."/>
            <person name="Dougan E. K."/>
            <person name="Thang M."/>
            <person name="Chan C."/>
        </authorList>
    </citation>
    <scope>NUCLEOTIDE SEQUENCE [LARGE SCALE GENOMIC DNA]</scope>
</reference>
<dbReference type="AlphaFoldDB" id="A0A9P1C8X8"/>
<gene>
    <name evidence="1" type="ORF">C1SCF055_LOCUS14420</name>
</gene>
<evidence type="ECO:0000313" key="2">
    <source>
        <dbReference type="EMBL" id="CAL4774433.1"/>
    </source>
</evidence>
<reference evidence="1" key="1">
    <citation type="submission" date="2022-10" db="EMBL/GenBank/DDBJ databases">
        <authorList>
            <person name="Chen Y."/>
            <person name="Dougan E. K."/>
            <person name="Chan C."/>
            <person name="Rhodes N."/>
            <person name="Thang M."/>
        </authorList>
    </citation>
    <scope>NUCLEOTIDE SEQUENCE</scope>
</reference>
<evidence type="ECO:0000313" key="3">
    <source>
        <dbReference type="Proteomes" id="UP001152797"/>
    </source>
</evidence>
<keyword evidence="3" id="KW-1185">Reference proteome</keyword>
<accession>A0A9P1C8X8</accession>
<evidence type="ECO:0000313" key="1">
    <source>
        <dbReference type="EMBL" id="CAI3987121.1"/>
    </source>
</evidence>
<dbReference type="EMBL" id="CAMXCT030001136">
    <property type="protein sequence ID" value="CAL4774433.1"/>
    <property type="molecule type" value="Genomic_DNA"/>
</dbReference>
<comment type="caution">
    <text evidence="1">The sequence shown here is derived from an EMBL/GenBank/DDBJ whole genome shotgun (WGS) entry which is preliminary data.</text>
</comment>
<organism evidence="1">
    <name type="scientific">Cladocopium goreaui</name>
    <dbReference type="NCBI Taxonomy" id="2562237"/>
    <lineage>
        <taxon>Eukaryota</taxon>
        <taxon>Sar</taxon>
        <taxon>Alveolata</taxon>
        <taxon>Dinophyceae</taxon>
        <taxon>Suessiales</taxon>
        <taxon>Symbiodiniaceae</taxon>
        <taxon>Cladocopium</taxon>
    </lineage>
</organism>
<protein>
    <submittedName>
        <fullName evidence="1">Uncharacterized protein</fullName>
    </submittedName>
</protein>
<name>A0A9P1C8X8_9DINO</name>
<dbReference type="EMBL" id="CAMXCT010001136">
    <property type="protein sequence ID" value="CAI3987121.1"/>
    <property type="molecule type" value="Genomic_DNA"/>
</dbReference>